<dbReference type="EMBL" id="ML119051">
    <property type="protein sequence ID" value="ROT43547.1"/>
    <property type="molecule type" value="Genomic_DNA"/>
</dbReference>
<accession>A0A3N2QA06</accession>
<evidence type="ECO:0000313" key="2">
    <source>
        <dbReference type="Proteomes" id="UP000272025"/>
    </source>
</evidence>
<protein>
    <submittedName>
        <fullName evidence="1">Uncharacterized protein</fullName>
    </submittedName>
</protein>
<dbReference type="GeneID" id="39583830"/>
<dbReference type="RefSeq" id="XP_028471353.1">
    <property type="nucleotide sequence ID" value="XM_028615353.1"/>
</dbReference>
<keyword evidence="2" id="KW-1185">Reference proteome</keyword>
<evidence type="ECO:0000313" key="1">
    <source>
        <dbReference type="EMBL" id="ROT43547.1"/>
    </source>
</evidence>
<reference evidence="1 2" key="1">
    <citation type="journal article" date="2018" name="Mol. Ecol.">
        <title>The obligate alkalophilic soda-lake fungus Sodiomyces alkalinus has shifted to a protein diet.</title>
        <authorList>
            <person name="Grum-Grzhimaylo A.A."/>
            <person name="Falkoski D.L."/>
            <person name="van den Heuvel J."/>
            <person name="Valero-Jimenez C.A."/>
            <person name="Min B."/>
            <person name="Choi I.G."/>
            <person name="Lipzen A."/>
            <person name="Daum C.G."/>
            <person name="Aanen D.K."/>
            <person name="Tsang A."/>
            <person name="Henrissat B."/>
            <person name="Bilanenko E.N."/>
            <person name="de Vries R.P."/>
            <person name="van Kan J.A.L."/>
            <person name="Grigoriev I.V."/>
            <person name="Debets A.J.M."/>
        </authorList>
    </citation>
    <scope>NUCLEOTIDE SEQUENCE [LARGE SCALE GENOMIC DNA]</scope>
    <source>
        <strain evidence="1 2">F11</strain>
    </source>
</reference>
<dbReference type="AlphaFoldDB" id="A0A3N2QA06"/>
<gene>
    <name evidence="1" type="ORF">SODALDRAFT_41740</name>
</gene>
<name>A0A3N2QA06_SODAK</name>
<proteinExistence type="predicted"/>
<organism evidence="1 2">
    <name type="scientific">Sodiomyces alkalinus (strain CBS 110278 / VKM F-3762 / F11)</name>
    <name type="common">Alkaliphilic filamentous fungus</name>
    <dbReference type="NCBI Taxonomy" id="1314773"/>
    <lineage>
        <taxon>Eukaryota</taxon>
        <taxon>Fungi</taxon>
        <taxon>Dikarya</taxon>
        <taxon>Ascomycota</taxon>
        <taxon>Pezizomycotina</taxon>
        <taxon>Sordariomycetes</taxon>
        <taxon>Hypocreomycetidae</taxon>
        <taxon>Glomerellales</taxon>
        <taxon>Plectosphaerellaceae</taxon>
        <taxon>Sodiomyces</taxon>
    </lineage>
</organism>
<dbReference type="Proteomes" id="UP000272025">
    <property type="component" value="Unassembled WGS sequence"/>
</dbReference>
<sequence length="172" mass="19911">MPSRTKAPISSDLPIDYESHPSLHSAETPFCFWLRNGTQRCMNLRTQTHRPWTPTRPVKYQIGESFLRLLCWFQDPWVPPQCHLHIIEHAKPRVGVRIPSHRFRTGFPRSPHGCEVTTKNHFTRRCLFAAPSLYCPRSIPLHQKEGPGAYRTTCPAQATRQQCRIRSLALAF</sequence>